<name>A0ACD5W5C7_AVESA</name>
<organism evidence="1 2">
    <name type="scientific">Avena sativa</name>
    <name type="common">Oat</name>
    <dbReference type="NCBI Taxonomy" id="4498"/>
    <lineage>
        <taxon>Eukaryota</taxon>
        <taxon>Viridiplantae</taxon>
        <taxon>Streptophyta</taxon>
        <taxon>Embryophyta</taxon>
        <taxon>Tracheophyta</taxon>
        <taxon>Spermatophyta</taxon>
        <taxon>Magnoliopsida</taxon>
        <taxon>Liliopsida</taxon>
        <taxon>Poales</taxon>
        <taxon>Poaceae</taxon>
        <taxon>BOP clade</taxon>
        <taxon>Pooideae</taxon>
        <taxon>Poodae</taxon>
        <taxon>Poeae</taxon>
        <taxon>Poeae Chloroplast Group 1 (Aveneae type)</taxon>
        <taxon>Aveninae</taxon>
        <taxon>Avena</taxon>
    </lineage>
</organism>
<proteinExistence type="predicted"/>
<keyword evidence="2" id="KW-1185">Reference proteome</keyword>
<reference evidence="1" key="1">
    <citation type="submission" date="2021-05" db="EMBL/GenBank/DDBJ databases">
        <authorList>
            <person name="Scholz U."/>
            <person name="Mascher M."/>
            <person name="Fiebig A."/>
        </authorList>
    </citation>
    <scope>NUCLEOTIDE SEQUENCE [LARGE SCALE GENOMIC DNA]</scope>
</reference>
<protein>
    <submittedName>
        <fullName evidence="1">Uncharacterized protein</fullName>
    </submittedName>
</protein>
<dbReference type="Proteomes" id="UP001732700">
    <property type="component" value="Chromosome 3D"/>
</dbReference>
<reference evidence="1" key="2">
    <citation type="submission" date="2025-09" db="UniProtKB">
        <authorList>
            <consortium name="EnsemblPlants"/>
        </authorList>
    </citation>
    <scope>IDENTIFICATION</scope>
</reference>
<dbReference type="EnsemblPlants" id="AVESA.00010b.r2.3DG0559160.1">
    <property type="protein sequence ID" value="AVESA.00010b.r2.3DG0559160.1.CDS"/>
    <property type="gene ID" value="AVESA.00010b.r2.3DG0559160"/>
</dbReference>
<evidence type="ECO:0000313" key="1">
    <source>
        <dbReference type="EnsemblPlants" id="AVESA.00010b.r2.3DG0559160.1.CDS"/>
    </source>
</evidence>
<sequence>MLRRPHVADAQEAEADPLESCLLDRKLFIGSTTNATNARYHVEDPGGIQRDTVIQVSLFVARPPRVSNILICCAGTRFTQQPVVVATLGGLVLLAIPFRQNWSSESQLFLYQPGTIASLYPIPQPSSGTKLCTAGVVPNGSNNGDYLITALENDEDPGGELDLFLYSSATQTWTVKRPVSMMPPRGFLTYKVIPVGSGSSMVAFVDIWTSILFCDVLDGDRPRIHHLPLPSTCLSEESTPRVSSVSRPRDVAIEQVLSAASGDDLLRIRFVDVVCHPLFKRWRATLWTTTVAAVTPWRQLDGWRRCSDVEECRRLPADNPPSRQPARRRDSRRRLSARMDSLSPCFLRPRAHGIRT</sequence>
<evidence type="ECO:0000313" key="2">
    <source>
        <dbReference type="Proteomes" id="UP001732700"/>
    </source>
</evidence>
<accession>A0ACD5W5C7</accession>